<sequence length="252" mass="26998">MDIRNITTRFLLLLLLLFPSTLWAGELRLSVAGSMIDVIKEVGAAFTEKHPEARLLSNFASSGALAKQLTAGAPADVYISANPKWMDYVVAQGIVPAATVGTLAYNRMVLVGRPNLSIGAMSDLNGLARIALGSPKSVPAGRYAQQALAKAGLYQSLLAEGKLIMAKDVRQALLYADRGEVDVAFVYATDALLAGQAKILLEVPAELYPRVSYPMGLTVAGADKEEALAFMEFLKGKVAKEIFVRHGFVVEE</sequence>
<dbReference type="SUPFAM" id="SSF53850">
    <property type="entry name" value="Periplasmic binding protein-like II"/>
    <property type="match status" value="1"/>
</dbReference>
<dbReference type="Pfam" id="PF13531">
    <property type="entry name" value="SBP_bac_11"/>
    <property type="match status" value="1"/>
</dbReference>
<dbReference type="GO" id="GO:0030973">
    <property type="term" value="F:molybdate ion binding"/>
    <property type="evidence" value="ECO:0007669"/>
    <property type="project" value="UniProtKB-ARBA"/>
</dbReference>
<dbReference type="NCBIfam" id="TIGR01256">
    <property type="entry name" value="modA"/>
    <property type="match status" value="1"/>
</dbReference>
<keyword evidence="3 6" id="KW-0479">Metal-binding</keyword>
<keyword evidence="4" id="KW-0732">Signal</keyword>
<evidence type="ECO:0000256" key="1">
    <source>
        <dbReference type="ARBA" id="ARBA00009175"/>
    </source>
</evidence>
<dbReference type="STRING" id="1842532.A7E78_00880"/>
<organism evidence="7 8">
    <name type="scientific">Syntrophotalea acetylenivorans</name>
    <dbReference type="NCBI Taxonomy" id="1842532"/>
    <lineage>
        <taxon>Bacteria</taxon>
        <taxon>Pseudomonadati</taxon>
        <taxon>Thermodesulfobacteriota</taxon>
        <taxon>Desulfuromonadia</taxon>
        <taxon>Desulfuromonadales</taxon>
        <taxon>Syntrophotaleaceae</taxon>
        <taxon>Syntrophotalea</taxon>
    </lineage>
</organism>
<dbReference type="GO" id="GO:0046872">
    <property type="term" value="F:metal ion binding"/>
    <property type="evidence" value="ECO:0007669"/>
    <property type="project" value="UniProtKB-KW"/>
</dbReference>
<dbReference type="Gene3D" id="3.40.190.10">
    <property type="entry name" value="Periplasmic binding protein-like II"/>
    <property type="match status" value="2"/>
</dbReference>
<dbReference type="GO" id="GO:0015689">
    <property type="term" value="P:molybdate ion transport"/>
    <property type="evidence" value="ECO:0007669"/>
    <property type="project" value="InterPro"/>
</dbReference>
<evidence type="ECO:0000313" key="7">
    <source>
        <dbReference type="EMBL" id="APG26541.1"/>
    </source>
</evidence>
<dbReference type="PIRSF" id="PIRSF004846">
    <property type="entry name" value="ModA"/>
    <property type="match status" value="1"/>
</dbReference>
<comment type="similarity">
    <text evidence="1">Belongs to the bacterial solute-binding protein ModA family.</text>
</comment>
<evidence type="ECO:0000256" key="5">
    <source>
        <dbReference type="ARBA" id="ARBA00062515"/>
    </source>
</evidence>
<feature type="binding site" evidence="6">
    <location>
        <position position="140"/>
    </location>
    <ligand>
        <name>molybdate</name>
        <dbReference type="ChEBI" id="CHEBI:36264"/>
    </ligand>
</feature>
<keyword evidence="2 6" id="KW-0500">Molybdenum</keyword>
<accession>A0A1L3GKV9</accession>
<evidence type="ECO:0000256" key="2">
    <source>
        <dbReference type="ARBA" id="ARBA00022505"/>
    </source>
</evidence>
<gene>
    <name evidence="7" type="ORF">A7E78_00880</name>
</gene>
<keyword evidence="8" id="KW-1185">Reference proteome</keyword>
<comment type="subunit">
    <text evidence="5">The complex is composed of two ATP-binding proteins (ModC), two transmembrane proteins (ModB) and a solute-binding protein (ModA).</text>
</comment>
<feature type="binding site" evidence="6">
    <location>
        <position position="62"/>
    </location>
    <ligand>
        <name>molybdate</name>
        <dbReference type="ChEBI" id="CHEBI:36264"/>
    </ligand>
</feature>
<dbReference type="PANTHER" id="PTHR30632">
    <property type="entry name" value="MOLYBDATE-BINDING PERIPLASMIC PROTEIN"/>
    <property type="match status" value="1"/>
</dbReference>
<evidence type="ECO:0000256" key="3">
    <source>
        <dbReference type="ARBA" id="ARBA00022723"/>
    </source>
</evidence>
<dbReference type="AlphaFoldDB" id="A0A1L3GKV9"/>
<dbReference type="InterPro" id="IPR050682">
    <property type="entry name" value="ModA/WtpA"/>
</dbReference>
<dbReference type="CDD" id="cd00993">
    <property type="entry name" value="PBP2_ModA_like"/>
    <property type="match status" value="1"/>
</dbReference>
<dbReference type="KEGG" id="pef:A7E78_00880"/>
<dbReference type="Proteomes" id="UP000182517">
    <property type="component" value="Chromosome"/>
</dbReference>
<evidence type="ECO:0000313" key="8">
    <source>
        <dbReference type="Proteomes" id="UP000182517"/>
    </source>
</evidence>
<evidence type="ECO:0000256" key="6">
    <source>
        <dbReference type="PIRSR" id="PIRSR004846-1"/>
    </source>
</evidence>
<dbReference type="EMBL" id="CP015519">
    <property type="protein sequence ID" value="APG26541.1"/>
    <property type="molecule type" value="Genomic_DNA"/>
</dbReference>
<proteinExistence type="inferred from homology"/>
<name>A0A1L3GKV9_9BACT</name>
<dbReference type="InterPro" id="IPR005950">
    <property type="entry name" value="ModA"/>
</dbReference>
<feature type="binding site" evidence="6">
    <location>
        <position position="34"/>
    </location>
    <ligand>
        <name>molybdate</name>
        <dbReference type="ChEBI" id="CHEBI:36264"/>
    </ligand>
</feature>
<protein>
    <submittedName>
        <fullName evidence="7">Molybdate ABC transporter substrate-binding protein</fullName>
    </submittedName>
</protein>
<dbReference type="PANTHER" id="PTHR30632:SF0">
    <property type="entry name" value="SULFATE-BINDING PROTEIN"/>
    <property type="match status" value="1"/>
</dbReference>
<reference evidence="7 8" key="1">
    <citation type="journal article" date="2017" name="Genome Announc.">
        <title>Complete Genome Sequences of Two Acetylene-Fermenting Pelobacter acetylenicus Strains.</title>
        <authorList>
            <person name="Sutton J.M."/>
            <person name="Baesman S.M."/>
            <person name="Fierst J.L."/>
            <person name="Poret-Peterson A.T."/>
            <person name="Oremland R.S."/>
            <person name="Dunlap D.S."/>
            <person name="Akob D.M."/>
        </authorList>
    </citation>
    <scope>NUCLEOTIDE SEQUENCE [LARGE SCALE GENOMIC DNA]</scope>
    <source>
        <strain evidence="7 8">SFB93</strain>
    </source>
</reference>
<feature type="binding site" evidence="6">
    <location>
        <position position="187"/>
    </location>
    <ligand>
        <name>molybdate</name>
        <dbReference type="ChEBI" id="CHEBI:36264"/>
    </ligand>
</feature>
<dbReference type="FunFam" id="3.40.190.10:FF:000035">
    <property type="entry name" value="Molybdate ABC transporter substrate-binding protein"/>
    <property type="match status" value="1"/>
</dbReference>
<evidence type="ECO:0000256" key="4">
    <source>
        <dbReference type="ARBA" id="ARBA00022729"/>
    </source>
</evidence>
<dbReference type="GO" id="GO:1901359">
    <property type="term" value="F:tungstate binding"/>
    <property type="evidence" value="ECO:0007669"/>
    <property type="project" value="UniProtKB-ARBA"/>
</dbReference>
<dbReference type="OrthoDB" id="9785015at2"/>
<feature type="binding site" evidence="6">
    <location>
        <position position="169"/>
    </location>
    <ligand>
        <name>molybdate</name>
        <dbReference type="ChEBI" id="CHEBI:36264"/>
    </ligand>
</feature>
<dbReference type="RefSeq" id="WP_072282501.1">
    <property type="nucleotide sequence ID" value="NZ_CP015519.1"/>
</dbReference>